<dbReference type="RefSeq" id="WP_119761482.1">
    <property type="nucleotide sequence ID" value="NZ_QYUJ01000010.1"/>
</dbReference>
<keyword evidence="1" id="KW-0732">Signal</keyword>
<evidence type="ECO:0000313" key="2">
    <source>
        <dbReference type="EMBL" id="RJF74497.1"/>
    </source>
</evidence>
<dbReference type="PANTHER" id="PTHR30251">
    <property type="entry name" value="PILUS ASSEMBLY CHAPERONE"/>
    <property type="match status" value="1"/>
</dbReference>
<organism evidence="2 3">
    <name type="scientific">Deinococcus cavernae</name>
    <dbReference type="NCBI Taxonomy" id="2320857"/>
    <lineage>
        <taxon>Bacteria</taxon>
        <taxon>Thermotogati</taxon>
        <taxon>Deinococcota</taxon>
        <taxon>Deinococci</taxon>
        <taxon>Deinococcales</taxon>
        <taxon>Deinococcaceae</taxon>
        <taxon>Deinococcus</taxon>
    </lineage>
</organism>
<dbReference type="InterPro" id="IPR050643">
    <property type="entry name" value="Periplasmic_pilus_chap"/>
</dbReference>
<gene>
    <name evidence="2" type="ORF">D3875_04245</name>
</gene>
<dbReference type="AlphaFoldDB" id="A0A418VEG1"/>
<sequence length="233" mass="24966">MRKFSFLALLLLLSFGSLASAAKFVLSPVTMSLNPAEALSTSTTLTNGDTVPVEFTAELLLWTQENGKDVLVPTRDAVVSPMRFKVAPGKSQVIRLALRNAPRNPSATYRLILRQQLNAPVATDQKMTITPRYVFSLPLFVERPEARAQVSLTAQRLPGGAQLVFSNSGTGYAVYRSVVVGATEKSVPLGNVYVLPGSTVTLPLPPELLGASTLNFSGVDAAAQEMKVTLHVP</sequence>
<evidence type="ECO:0000313" key="3">
    <source>
        <dbReference type="Proteomes" id="UP000286287"/>
    </source>
</evidence>
<dbReference type="EMBL" id="QYUJ01000010">
    <property type="protein sequence ID" value="RJF74497.1"/>
    <property type="molecule type" value="Genomic_DNA"/>
</dbReference>
<dbReference type="PANTHER" id="PTHR30251:SF4">
    <property type="entry name" value="SLR1668 PROTEIN"/>
    <property type="match status" value="1"/>
</dbReference>
<dbReference type="Proteomes" id="UP000286287">
    <property type="component" value="Unassembled WGS sequence"/>
</dbReference>
<reference evidence="2 3" key="1">
    <citation type="submission" date="2018-09" db="EMBL/GenBank/DDBJ databases">
        <authorList>
            <person name="Zhu H."/>
        </authorList>
    </citation>
    <scope>NUCLEOTIDE SEQUENCE [LARGE SCALE GENOMIC DNA]</scope>
    <source>
        <strain evidence="2 3">K2S05-167</strain>
    </source>
</reference>
<feature type="chain" id="PRO_5019043250" evidence="1">
    <location>
        <begin position="20"/>
        <end position="233"/>
    </location>
</feature>
<proteinExistence type="predicted"/>
<dbReference type="Gene3D" id="2.60.40.10">
    <property type="entry name" value="Immunoglobulins"/>
    <property type="match status" value="1"/>
</dbReference>
<dbReference type="InterPro" id="IPR008962">
    <property type="entry name" value="PapD-like_sf"/>
</dbReference>
<evidence type="ECO:0000256" key="1">
    <source>
        <dbReference type="SAM" id="SignalP"/>
    </source>
</evidence>
<comment type="caution">
    <text evidence="2">The sequence shown here is derived from an EMBL/GenBank/DDBJ whole genome shotgun (WGS) entry which is preliminary data.</text>
</comment>
<dbReference type="OrthoDB" id="65700at2"/>
<name>A0A418VEG1_9DEIO</name>
<dbReference type="SUPFAM" id="SSF49354">
    <property type="entry name" value="PapD-like"/>
    <property type="match status" value="1"/>
</dbReference>
<accession>A0A418VEG1</accession>
<dbReference type="InterPro" id="IPR013783">
    <property type="entry name" value="Ig-like_fold"/>
</dbReference>
<protein>
    <submittedName>
        <fullName evidence="2">Molecular chaperone</fullName>
    </submittedName>
</protein>
<feature type="signal peptide" evidence="1">
    <location>
        <begin position="1"/>
        <end position="19"/>
    </location>
</feature>
<keyword evidence="3" id="KW-1185">Reference proteome</keyword>